<organism evidence="7 8">
    <name type="scientific">Lentzea rhizosphaerae</name>
    <dbReference type="NCBI Taxonomy" id="2041025"/>
    <lineage>
        <taxon>Bacteria</taxon>
        <taxon>Bacillati</taxon>
        <taxon>Actinomycetota</taxon>
        <taxon>Actinomycetes</taxon>
        <taxon>Pseudonocardiales</taxon>
        <taxon>Pseudonocardiaceae</taxon>
        <taxon>Lentzea</taxon>
    </lineage>
</organism>
<dbReference type="Pfam" id="PF03704">
    <property type="entry name" value="BTAD"/>
    <property type="match status" value="1"/>
</dbReference>
<dbReference type="Gene3D" id="3.40.50.300">
    <property type="entry name" value="P-loop containing nucleotide triphosphate hydrolases"/>
    <property type="match status" value="1"/>
</dbReference>
<evidence type="ECO:0000313" key="8">
    <source>
        <dbReference type="Proteomes" id="UP001595690"/>
    </source>
</evidence>
<feature type="region of interest" description="Disordered" evidence="5">
    <location>
        <begin position="456"/>
        <end position="479"/>
    </location>
</feature>
<dbReference type="PROSITE" id="PS51755">
    <property type="entry name" value="OMPR_PHOB"/>
    <property type="match status" value="1"/>
</dbReference>
<comment type="similarity">
    <text evidence="1">Belongs to the AfsR/DnrI/RedD regulatory family.</text>
</comment>
<reference evidence="8" key="1">
    <citation type="journal article" date="2019" name="Int. J. Syst. Evol. Microbiol.">
        <title>The Global Catalogue of Microorganisms (GCM) 10K type strain sequencing project: providing services to taxonomists for standard genome sequencing and annotation.</title>
        <authorList>
            <consortium name="The Broad Institute Genomics Platform"/>
            <consortium name="The Broad Institute Genome Sequencing Center for Infectious Disease"/>
            <person name="Wu L."/>
            <person name="Ma J."/>
        </authorList>
    </citation>
    <scope>NUCLEOTIDE SEQUENCE [LARGE SCALE GENOMIC DNA]</scope>
    <source>
        <strain evidence="8">CGMCC 4.7405</strain>
    </source>
</reference>
<keyword evidence="2 4" id="KW-0238">DNA-binding</keyword>
<dbReference type="SUPFAM" id="SSF46894">
    <property type="entry name" value="C-terminal effector domain of the bipartite response regulators"/>
    <property type="match status" value="1"/>
</dbReference>
<dbReference type="PROSITE" id="PS50005">
    <property type="entry name" value="TPR"/>
    <property type="match status" value="1"/>
</dbReference>
<evidence type="ECO:0000313" key="7">
    <source>
        <dbReference type="EMBL" id="MFC3896674.1"/>
    </source>
</evidence>
<dbReference type="Gene3D" id="1.25.40.10">
    <property type="entry name" value="Tetratricopeptide repeat domain"/>
    <property type="match status" value="1"/>
</dbReference>
<dbReference type="PANTHER" id="PTHR47691">
    <property type="entry name" value="REGULATOR-RELATED"/>
    <property type="match status" value="1"/>
</dbReference>
<evidence type="ECO:0000256" key="2">
    <source>
        <dbReference type="ARBA" id="ARBA00023125"/>
    </source>
</evidence>
<dbReference type="RefSeq" id="WP_382378193.1">
    <property type="nucleotide sequence ID" value="NZ_JBHRZI010000030.1"/>
</dbReference>
<dbReference type="Proteomes" id="UP001595690">
    <property type="component" value="Unassembled WGS sequence"/>
</dbReference>
<dbReference type="SMART" id="SM00862">
    <property type="entry name" value="Trans_reg_C"/>
    <property type="match status" value="1"/>
</dbReference>
<evidence type="ECO:0000256" key="3">
    <source>
        <dbReference type="PROSITE-ProRule" id="PRU00339"/>
    </source>
</evidence>
<dbReference type="SUPFAM" id="SSF52540">
    <property type="entry name" value="P-loop containing nucleoside triphosphate hydrolases"/>
    <property type="match status" value="1"/>
</dbReference>
<evidence type="ECO:0000256" key="5">
    <source>
        <dbReference type="SAM" id="MobiDB-lite"/>
    </source>
</evidence>
<keyword evidence="8" id="KW-1185">Reference proteome</keyword>
<keyword evidence="3" id="KW-0802">TPR repeat</keyword>
<evidence type="ECO:0000256" key="1">
    <source>
        <dbReference type="ARBA" id="ARBA00005820"/>
    </source>
</evidence>
<comment type="caution">
    <text evidence="7">The sequence shown here is derived from an EMBL/GenBank/DDBJ whole genome shotgun (WGS) entry which is preliminary data.</text>
</comment>
<accession>A0ABV8C3R8</accession>
<dbReference type="SUPFAM" id="SSF48452">
    <property type="entry name" value="TPR-like"/>
    <property type="match status" value="3"/>
</dbReference>
<dbReference type="PANTHER" id="PTHR47691:SF3">
    <property type="entry name" value="HTH-TYPE TRANSCRIPTIONAL REGULATOR RV0890C-RELATED"/>
    <property type="match status" value="1"/>
</dbReference>
<sequence>MRVNVLGPLQVVAEGAPVEVRGKRLRWLLIRLAMEPGRVVPADRLIADLWPDEPPVGGVAALQSLVSRLRRTLGAGAVSSHALGYRLEASTDVEEFARTRDAALWRGAAFEEAPFAVDEAVRLALLRDDLAGLEALAAAHPLREDVQARLMLALHAAGRRSDALAVFSRVRDALADELGVDPGETLAAAHLTVLRERVSRGNLPAPVGSFVGRDADLVTLAELLRDNRLVTLTGFGGVGKTRLALTHAASVPQAWFAELDSAAEPLAALDAALGPNPLATPVFSRLGSSLVVLDNCEHVVDAAAALCVRLLAEAPDARVLATSREPLGIPGEVVHPVAPLDLDHAVRLFAARVGSALDRDVVRRVCGALDGIPLALELAAARARSLSAAQLESRVDSRLRLLDRGARTGPARHRTLRAVIDWSWELLDDAERLLLARLAVFVGGATAAAVHEVCGAGSRRGTPEPGTPASQRTQDHRQDQDLWETEDLLAALVEKSLVVRAGERYRLLETVREYALEQHRTDPAEHAAYYVALAEQNEPLLRGPRQLEALKVFDAERSNLDAALAWAVRHDHGIARRMMAARTWHWLVMTKRFEEIRRWAPLVPDDPLSEVLVSLGTPEAVVAAERLWQEDLPTALCALMLTSGQIWGEAELGGRLEALADRLARSADEWMRAFSVLIRGIVAGEFSEGSAPQAEVAYRAALKGFRAVGDRWAVVFGLSCLVMVLVNRGAFAEAFKAVSEARQVAAELGEPESVLVPMSVLMQAARIKVRIGDLAGARADLELVPASSLDLDQARVALAHGEVAYFSGDFEQAVRLYRQALDTTDERANQFRATVHAGLGLALTRLGHLGQAGEEHRKALDTVNRSADGPARAMVLEQYADWLLAQGDPRGAEEALDEAERLRGGASSDPAVVQLRDRVRAEVGVDR</sequence>
<protein>
    <submittedName>
        <fullName evidence="7">BTAD domain-containing putative transcriptional regulator</fullName>
    </submittedName>
</protein>
<dbReference type="Gene3D" id="1.10.10.10">
    <property type="entry name" value="Winged helix-like DNA-binding domain superfamily/Winged helix DNA-binding domain"/>
    <property type="match status" value="1"/>
</dbReference>
<dbReference type="SMART" id="SM01043">
    <property type="entry name" value="BTAD"/>
    <property type="match status" value="1"/>
</dbReference>
<proteinExistence type="inferred from homology"/>
<dbReference type="InterPro" id="IPR011990">
    <property type="entry name" value="TPR-like_helical_dom_sf"/>
</dbReference>
<feature type="DNA-binding region" description="OmpR/PhoB-type" evidence="4">
    <location>
        <begin position="1"/>
        <end position="89"/>
    </location>
</feature>
<dbReference type="InterPro" id="IPR016032">
    <property type="entry name" value="Sig_transdc_resp-reg_C-effctor"/>
</dbReference>
<dbReference type="InterPro" id="IPR005158">
    <property type="entry name" value="BTAD"/>
</dbReference>
<dbReference type="InterPro" id="IPR036388">
    <property type="entry name" value="WH-like_DNA-bd_sf"/>
</dbReference>
<name>A0ABV8C3R8_9PSEU</name>
<feature type="repeat" description="TPR" evidence="3">
    <location>
        <begin position="794"/>
        <end position="827"/>
    </location>
</feature>
<dbReference type="EMBL" id="JBHRZI010000030">
    <property type="protein sequence ID" value="MFC3896674.1"/>
    <property type="molecule type" value="Genomic_DNA"/>
</dbReference>
<dbReference type="InterPro" id="IPR019734">
    <property type="entry name" value="TPR_rpt"/>
</dbReference>
<dbReference type="InterPro" id="IPR027417">
    <property type="entry name" value="P-loop_NTPase"/>
</dbReference>
<gene>
    <name evidence="7" type="ORF">ACFOWZ_34795</name>
</gene>
<feature type="domain" description="OmpR/PhoB-type" evidence="6">
    <location>
        <begin position="1"/>
        <end position="89"/>
    </location>
</feature>
<evidence type="ECO:0000256" key="4">
    <source>
        <dbReference type="PROSITE-ProRule" id="PRU01091"/>
    </source>
</evidence>
<evidence type="ECO:0000259" key="6">
    <source>
        <dbReference type="PROSITE" id="PS51755"/>
    </source>
</evidence>
<dbReference type="InterPro" id="IPR001867">
    <property type="entry name" value="OmpR/PhoB-type_DNA-bd"/>
</dbReference>